<evidence type="ECO:0000313" key="4">
    <source>
        <dbReference type="Proteomes" id="UP000290848"/>
    </source>
</evidence>
<feature type="chain" id="PRO_5020670345" evidence="1">
    <location>
        <begin position="26"/>
        <end position="148"/>
    </location>
</feature>
<keyword evidence="1" id="KW-0732">Signal</keyword>
<proteinExistence type="predicted"/>
<dbReference type="AlphaFoldDB" id="A0A4Q0M771"/>
<organism evidence="3 4">
    <name type="scientific">Arcticibacter tournemirensis</name>
    <dbReference type="NCBI Taxonomy" id="699437"/>
    <lineage>
        <taxon>Bacteria</taxon>
        <taxon>Pseudomonadati</taxon>
        <taxon>Bacteroidota</taxon>
        <taxon>Sphingobacteriia</taxon>
        <taxon>Sphingobacteriales</taxon>
        <taxon>Sphingobacteriaceae</taxon>
        <taxon>Arcticibacter</taxon>
    </lineage>
</organism>
<sequence length="148" mass="16903">MHLQRNKAFFIIILLALFKAGFAQDADDITGTWLTAEKDGRVEIYKSGDRYFGKLIWGKKVYEADGRTLKKDTKNPNEQLRKRTILNIVLLKDFTYEEGEWTGGKIYDPRTGKTYSSIIKLQDGSLVLRGYVGISAFGKSTVWERVSN</sequence>
<gene>
    <name evidence="3" type="ORF">EKH83_14445</name>
</gene>
<dbReference type="PANTHER" id="PTHR36919:SF2">
    <property type="entry name" value="BLL6627 PROTEIN"/>
    <property type="match status" value="1"/>
</dbReference>
<accession>A0A4Q0M771</accession>
<evidence type="ECO:0000259" key="2">
    <source>
        <dbReference type="Pfam" id="PF09917"/>
    </source>
</evidence>
<dbReference type="EMBL" id="RXOC01000009">
    <property type="protein sequence ID" value="RXF68917.1"/>
    <property type="molecule type" value="Genomic_DNA"/>
</dbReference>
<comment type="caution">
    <text evidence="3">The sequence shown here is derived from an EMBL/GenBank/DDBJ whole genome shotgun (WGS) entry which is preliminary data.</text>
</comment>
<dbReference type="Pfam" id="PF09917">
    <property type="entry name" value="DUF2147"/>
    <property type="match status" value="1"/>
</dbReference>
<feature type="domain" description="DUF2147" evidence="2">
    <location>
        <begin position="31"/>
        <end position="145"/>
    </location>
</feature>
<dbReference type="InterPro" id="IPR019223">
    <property type="entry name" value="DUF2147"/>
</dbReference>
<evidence type="ECO:0000313" key="3">
    <source>
        <dbReference type="EMBL" id="RXF68917.1"/>
    </source>
</evidence>
<feature type="signal peptide" evidence="1">
    <location>
        <begin position="1"/>
        <end position="25"/>
    </location>
</feature>
<reference evidence="3 4" key="1">
    <citation type="submission" date="2018-12" db="EMBL/GenBank/DDBJ databases">
        <title>The Draft Genome Sequence of the Soil Bacterium Pedobacter tournemirensis R1.</title>
        <authorList>
            <person name="He J."/>
        </authorList>
    </citation>
    <scope>NUCLEOTIDE SEQUENCE [LARGE SCALE GENOMIC DNA]</scope>
    <source>
        <strain evidence="3 4">R1</strain>
    </source>
</reference>
<name>A0A4Q0M771_9SPHI</name>
<dbReference type="Gene3D" id="2.40.128.520">
    <property type="match status" value="1"/>
</dbReference>
<dbReference type="PANTHER" id="PTHR36919">
    <property type="entry name" value="BLR1215 PROTEIN"/>
    <property type="match status" value="1"/>
</dbReference>
<evidence type="ECO:0000256" key="1">
    <source>
        <dbReference type="SAM" id="SignalP"/>
    </source>
</evidence>
<dbReference type="RefSeq" id="WP_128770159.1">
    <property type="nucleotide sequence ID" value="NZ_RXOC01000009.1"/>
</dbReference>
<dbReference type="Proteomes" id="UP000290848">
    <property type="component" value="Unassembled WGS sequence"/>
</dbReference>
<protein>
    <submittedName>
        <fullName evidence="3">DUF2147 domain-containing protein</fullName>
    </submittedName>
</protein>